<dbReference type="PANTHER" id="PTHR11247">
    <property type="entry name" value="PALMITOYL-PROTEIN THIOESTERASE/DOLICHYLDIPHOSPHATASE 1"/>
    <property type="match status" value="1"/>
</dbReference>
<keyword evidence="14" id="KW-1185">Reference proteome</keyword>
<dbReference type="Gene3D" id="1.20.144.10">
    <property type="entry name" value="Phosphatidic acid phosphatase type 2/haloperoxidase"/>
    <property type="match status" value="1"/>
</dbReference>
<evidence type="ECO:0000313" key="13">
    <source>
        <dbReference type="EMBL" id="KAB8075441.1"/>
    </source>
</evidence>
<feature type="transmembrane region" description="Helical" evidence="11">
    <location>
        <begin position="207"/>
        <end position="228"/>
    </location>
</feature>
<feature type="transmembrane region" description="Helical" evidence="11">
    <location>
        <begin position="76"/>
        <end position="96"/>
    </location>
</feature>
<evidence type="ECO:0000313" key="14">
    <source>
        <dbReference type="Proteomes" id="UP000326565"/>
    </source>
</evidence>
<dbReference type="GO" id="GO:0004601">
    <property type="term" value="F:peroxidase activity"/>
    <property type="evidence" value="ECO:0007669"/>
    <property type="project" value="UniProtKB-KW"/>
</dbReference>
<dbReference type="Proteomes" id="UP000326565">
    <property type="component" value="Unassembled WGS sequence"/>
</dbReference>
<evidence type="ECO:0000256" key="6">
    <source>
        <dbReference type="ARBA" id="ARBA00022824"/>
    </source>
</evidence>
<dbReference type="GO" id="GO:0047874">
    <property type="term" value="F:dolichyldiphosphatase activity"/>
    <property type="evidence" value="ECO:0007669"/>
    <property type="project" value="UniProtKB-UniRule"/>
</dbReference>
<name>A0A5N5X3Y7_9EURO</name>
<feature type="transmembrane region" description="Helical" evidence="11">
    <location>
        <begin position="175"/>
        <end position="195"/>
    </location>
</feature>
<dbReference type="AlphaFoldDB" id="A0A5N5X3Y7"/>
<keyword evidence="13" id="KW-0575">Peroxidase</keyword>
<dbReference type="UniPathway" id="UPA00378"/>
<dbReference type="GO" id="GO:0005789">
    <property type="term" value="C:endoplasmic reticulum membrane"/>
    <property type="evidence" value="ECO:0007669"/>
    <property type="project" value="UniProtKB-SubCell"/>
</dbReference>
<feature type="domain" description="Phosphatidic acid phosphatase type 2/haloperoxidase" evidence="12">
    <location>
        <begin position="103"/>
        <end position="222"/>
    </location>
</feature>
<evidence type="ECO:0000256" key="1">
    <source>
        <dbReference type="ARBA" id="ARBA00004477"/>
    </source>
</evidence>
<reference evidence="13 14" key="1">
    <citation type="submission" date="2019-04" db="EMBL/GenBank/DDBJ databases">
        <title>Friends and foes A comparative genomics study of 23 Aspergillus species from section Flavi.</title>
        <authorList>
            <consortium name="DOE Joint Genome Institute"/>
            <person name="Kjaerbolling I."/>
            <person name="Vesth T."/>
            <person name="Frisvad J.C."/>
            <person name="Nybo J.L."/>
            <person name="Theobald S."/>
            <person name="Kildgaard S."/>
            <person name="Isbrandt T."/>
            <person name="Kuo A."/>
            <person name="Sato A."/>
            <person name="Lyhne E.K."/>
            <person name="Kogle M.E."/>
            <person name="Wiebenga A."/>
            <person name="Kun R.S."/>
            <person name="Lubbers R.J."/>
            <person name="Makela M.R."/>
            <person name="Barry K."/>
            <person name="Chovatia M."/>
            <person name="Clum A."/>
            <person name="Daum C."/>
            <person name="Haridas S."/>
            <person name="He G."/>
            <person name="LaButti K."/>
            <person name="Lipzen A."/>
            <person name="Mondo S."/>
            <person name="Riley R."/>
            <person name="Salamov A."/>
            <person name="Simmons B.A."/>
            <person name="Magnuson J.K."/>
            <person name="Henrissat B."/>
            <person name="Mortensen U.H."/>
            <person name="Larsen T.O."/>
            <person name="Devries R.P."/>
            <person name="Grigoriev I.V."/>
            <person name="Machida M."/>
            <person name="Baker S.E."/>
            <person name="Andersen M.R."/>
        </authorList>
    </citation>
    <scope>NUCLEOTIDE SEQUENCE [LARGE SCALE GENOMIC DNA]</scope>
    <source>
        <strain evidence="13 14">CBS 151.66</strain>
    </source>
</reference>
<dbReference type="GO" id="GO:0006487">
    <property type="term" value="P:protein N-linked glycosylation"/>
    <property type="evidence" value="ECO:0007669"/>
    <property type="project" value="UniProtKB-UniRule"/>
</dbReference>
<comment type="subcellular location">
    <subcellularLocation>
        <location evidence="1 11">Endoplasmic reticulum membrane</location>
        <topology evidence="1 11">Multi-pass membrane protein</topology>
    </subcellularLocation>
</comment>
<dbReference type="PANTHER" id="PTHR11247:SF1">
    <property type="entry name" value="DOLICHYLDIPHOSPHATASE 1"/>
    <property type="match status" value="1"/>
</dbReference>
<evidence type="ECO:0000256" key="8">
    <source>
        <dbReference type="ARBA" id="ARBA00023136"/>
    </source>
</evidence>
<feature type="transmembrane region" description="Helical" evidence="11">
    <location>
        <begin position="144"/>
        <end position="163"/>
    </location>
</feature>
<dbReference type="OrthoDB" id="302705at2759"/>
<dbReference type="GO" id="GO:0008610">
    <property type="term" value="P:lipid biosynthetic process"/>
    <property type="evidence" value="ECO:0007669"/>
    <property type="project" value="TreeGrafter"/>
</dbReference>
<evidence type="ECO:0000256" key="7">
    <source>
        <dbReference type="ARBA" id="ARBA00022989"/>
    </source>
</evidence>
<keyword evidence="5 11" id="KW-0378">Hydrolase</keyword>
<keyword evidence="4 11" id="KW-0812">Transmembrane</keyword>
<dbReference type="InterPro" id="IPR039667">
    <property type="entry name" value="Dolichyldiphosphatase_PAP2"/>
</dbReference>
<comment type="pathway">
    <text evidence="2 11">Protein modification; protein glycosylation.</text>
</comment>
<dbReference type="EMBL" id="ML732194">
    <property type="protein sequence ID" value="KAB8075441.1"/>
    <property type="molecule type" value="Genomic_DNA"/>
</dbReference>
<keyword evidence="6 11" id="KW-0256">Endoplasmic reticulum</keyword>
<evidence type="ECO:0000256" key="11">
    <source>
        <dbReference type="RuleBase" id="RU367078"/>
    </source>
</evidence>
<evidence type="ECO:0000256" key="3">
    <source>
        <dbReference type="ARBA" id="ARBA00005518"/>
    </source>
</evidence>
<protein>
    <recommendedName>
        <fullName evidence="11">Dolichyldiphosphatase</fullName>
        <ecNumber evidence="11">3.6.1.43</ecNumber>
    </recommendedName>
</protein>
<evidence type="ECO:0000256" key="10">
    <source>
        <dbReference type="ARBA" id="ARBA00047349"/>
    </source>
</evidence>
<accession>A0A5N5X3Y7</accession>
<dbReference type="CDD" id="cd03382">
    <property type="entry name" value="PAP2_dolichyldiphosphatase"/>
    <property type="match status" value="1"/>
</dbReference>
<feature type="transmembrane region" description="Helical" evidence="11">
    <location>
        <begin position="12"/>
        <end position="35"/>
    </location>
</feature>
<organism evidence="13 14">
    <name type="scientific">Aspergillus leporis</name>
    <dbReference type="NCBI Taxonomy" id="41062"/>
    <lineage>
        <taxon>Eukaryota</taxon>
        <taxon>Fungi</taxon>
        <taxon>Dikarya</taxon>
        <taxon>Ascomycota</taxon>
        <taxon>Pezizomycotina</taxon>
        <taxon>Eurotiomycetes</taxon>
        <taxon>Eurotiomycetidae</taxon>
        <taxon>Eurotiales</taxon>
        <taxon>Aspergillaceae</taxon>
        <taxon>Aspergillus</taxon>
        <taxon>Aspergillus subgen. Circumdati</taxon>
    </lineage>
</organism>
<comment type="function">
    <text evidence="9 11">Required for efficient N-glycosylation. Necessary for maintaining optimal levels of dolichol-linked oligosaccharides. Hydrolyzes dolichyl pyrophosphate at a very high rate and dolichyl monophosphate at a much lower rate. Does not act on phosphatidate.</text>
</comment>
<keyword evidence="8 11" id="KW-0472">Membrane</keyword>
<keyword evidence="13" id="KW-0560">Oxidoreductase</keyword>
<evidence type="ECO:0000256" key="4">
    <source>
        <dbReference type="ARBA" id="ARBA00022692"/>
    </source>
</evidence>
<comment type="catalytic activity">
    <reaction evidence="10 11">
        <text>a di-trans,poly-cis-dolichyl diphosphate + H2O = a di-trans,poly-cis-dolichyl phosphate + phosphate + H(+)</text>
        <dbReference type="Rhea" id="RHEA:14385"/>
        <dbReference type="Rhea" id="RHEA-COMP:19498"/>
        <dbReference type="Rhea" id="RHEA-COMP:19506"/>
        <dbReference type="ChEBI" id="CHEBI:15377"/>
        <dbReference type="ChEBI" id="CHEBI:15378"/>
        <dbReference type="ChEBI" id="CHEBI:43474"/>
        <dbReference type="ChEBI" id="CHEBI:57497"/>
        <dbReference type="ChEBI" id="CHEBI:57683"/>
        <dbReference type="EC" id="3.6.1.43"/>
    </reaction>
</comment>
<dbReference type="SMART" id="SM00014">
    <property type="entry name" value="acidPPc"/>
    <property type="match status" value="1"/>
</dbReference>
<dbReference type="InterPro" id="IPR036938">
    <property type="entry name" value="PAP2/HPO_sf"/>
</dbReference>
<dbReference type="InterPro" id="IPR000326">
    <property type="entry name" value="PAP2/HPO"/>
</dbReference>
<evidence type="ECO:0000256" key="2">
    <source>
        <dbReference type="ARBA" id="ARBA00004922"/>
    </source>
</evidence>
<gene>
    <name evidence="13" type="ORF">BDV29DRAFT_171980</name>
</gene>
<dbReference type="Pfam" id="PF01569">
    <property type="entry name" value="PAP2"/>
    <property type="match status" value="1"/>
</dbReference>
<proteinExistence type="inferred from homology"/>
<evidence type="ECO:0000256" key="9">
    <source>
        <dbReference type="ARBA" id="ARBA00024907"/>
    </source>
</evidence>
<keyword evidence="7 11" id="KW-1133">Transmembrane helix</keyword>
<dbReference type="EC" id="3.6.1.43" evidence="11"/>
<dbReference type="SUPFAM" id="SSF48317">
    <property type="entry name" value="Acid phosphatase/Vanadium-dependent haloperoxidase"/>
    <property type="match status" value="1"/>
</dbReference>
<sequence length="287" mass="32409">MTVVHSFTLQHICLIYFIASLILSILLSVVGSYLVRFVLNNVDELRLWHANMTDTPLASLSLTHVHYNPSDPLSFLSAWLALVPQALCVSYITLIWATREVEVLLMFAGQMGCEALNFVLKRIIKEERPKQMFGKGYGMPSSHAQFVAYFAVYLGLFLLFRHSPTPSQSVSPFHLLIRLALAVGLCVGASAVAISRIYLNYHTPKQVLAGCGAGIGCAFAWFLVTAFLRTHDWIDWTLDLTLSTRLRLRDLVVSEDLTEAGWQRWEEKRKLKRRGHTSSAHRFPKSD</sequence>
<dbReference type="FunFam" id="1.20.144.10:FF:000003">
    <property type="entry name" value="Dolichyldiphosphatase 1"/>
    <property type="match status" value="1"/>
</dbReference>
<evidence type="ECO:0000256" key="5">
    <source>
        <dbReference type="ARBA" id="ARBA00022801"/>
    </source>
</evidence>
<evidence type="ECO:0000259" key="12">
    <source>
        <dbReference type="SMART" id="SM00014"/>
    </source>
</evidence>
<comment type="similarity">
    <text evidence="3 11">Belongs to the dolichyldiphosphatase family.</text>
</comment>